<protein>
    <recommendedName>
        <fullName evidence="3">Comf operon protein A, DNA transporter ATPase</fullName>
    </recommendedName>
</protein>
<name>A0ABR8Q5F3_9CLOT</name>
<sequence length="338" mass="40661">MLDNKLINLKEFNNCTSKISKWYNKQSKILSIITNPYNTTLIFINIIKLLLKENKRILYVWNGEDYNREILELLKKDNLSIKYSYIEEKESDENLIFINFKNIKNIRGCYDLCIIDDISKYSIFSKEELREYIEHLYIYSKRIISYSIEKLVNMGMDIEISDLIRKKVFVEPRIITTRVKLDEDMPYTLYDYLMWFKGNNKKVIIYVPSEDKINKVYDYYTNELKIKDIKIIKFFKKYSTKEIEHIYKLKNKSTFIITNNIREYTIDKENVDIVVLFADDNFYNYKKIIYFCADVGKNINNLGEVLLVGKDISIDMDLSKDITRRYNKNIWEKGLLNY</sequence>
<dbReference type="RefSeq" id="WP_191750385.1">
    <property type="nucleotide sequence ID" value="NZ_JACSQZ010000038.1"/>
</dbReference>
<proteinExistence type="predicted"/>
<evidence type="ECO:0008006" key="3">
    <source>
        <dbReference type="Google" id="ProtNLM"/>
    </source>
</evidence>
<accession>A0ABR8Q5F3</accession>
<gene>
    <name evidence="1" type="ORF">H9660_10765</name>
</gene>
<evidence type="ECO:0000313" key="1">
    <source>
        <dbReference type="EMBL" id="MBD7915625.1"/>
    </source>
</evidence>
<keyword evidence="2" id="KW-1185">Reference proteome</keyword>
<evidence type="ECO:0000313" key="2">
    <source>
        <dbReference type="Proteomes" id="UP000640335"/>
    </source>
</evidence>
<reference evidence="1 2" key="1">
    <citation type="submission" date="2020-08" db="EMBL/GenBank/DDBJ databases">
        <title>A Genomic Blueprint of the Chicken Gut Microbiome.</title>
        <authorList>
            <person name="Gilroy R."/>
            <person name="Ravi A."/>
            <person name="Getino M."/>
            <person name="Pursley I."/>
            <person name="Horton D.L."/>
            <person name="Alikhan N.-F."/>
            <person name="Baker D."/>
            <person name="Gharbi K."/>
            <person name="Hall N."/>
            <person name="Watson M."/>
            <person name="Adriaenssens E.M."/>
            <person name="Foster-Nyarko E."/>
            <person name="Jarju S."/>
            <person name="Secka A."/>
            <person name="Antonio M."/>
            <person name="Oren A."/>
            <person name="Chaudhuri R."/>
            <person name="La Ragione R.M."/>
            <person name="Hildebrand F."/>
            <person name="Pallen M.J."/>
        </authorList>
    </citation>
    <scope>NUCLEOTIDE SEQUENCE [LARGE SCALE GENOMIC DNA]</scope>
    <source>
        <strain evidence="1 2">Sa3CUN1</strain>
    </source>
</reference>
<dbReference type="SUPFAM" id="SSF52540">
    <property type="entry name" value="P-loop containing nucleoside triphosphate hydrolases"/>
    <property type="match status" value="1"/>
</dbReference>
<comment type="caution">
    <text evidence="1">The sequence shown here is derived from an EMBL/GenBank/DDBJ whole genome shotgun (WGS) entry which is preliminary data.</text>
</comment>
<organism evidence="1 2">
    <name type="scientific">Clostridium gallinarum</name>
    <dbReference type="NCBI Taxonomy" id="2762246"/>
    <lineage>
        <taxon>Bacteria</taxon>
        <taxon>Bacillati</taxon>
        <taxon>Bacillota</taxon>
        <taxon>Clostridia</taxon>
        <taxon>Eubacteriales</taxon>
        <taxon>Clostridiaceae</taxon>
        <taxon>Clostridium</taxon>
    </lineage>
</organism>
<dbReference type="Proteomes" id="UP000640335">
    <property type="component" value="Unassembled WGS sequence"/>
</dbReference>
<dbReference type="InterPro" id="IPR027417">
    <property type="entry name" value="P-loop_NTPase"/>
</dbReference>
<dbReference type="EMBL" id="JACSQZ010000038">
    <property type="protein sequence ID" value="MBD7915625.1"/>
    <property type="molecule type" value="Genomic_DNA"/>
</dbReference>
<dbReference type="Gene3D" id="3.40.50.300">
    <property type="entry name" value="P-loop containing nucleotide triphosphate hydrolases"/>
    <property type="match status" value="1"/>
</dbReference>